<dbReference type="SMART" id="SM00271">
    <property type="entry name" value="DnaJ"/>
    <property type="match status" value="1"/>
</dbReference>
<accession>A0A2H5Q7V1</accession>
<evidence type="ECO:0000313" key="4">
    <source>
        <dbReference type="Proteomes" id="UP000236630"/>
    </source>
</evidence>
<reference evidence="3 4" key="1">
    <citation type="journal article" date="2017" name="Front. Genet.">
        <title>Draft sequencing of the heterozygous diploid genome of Satsuma (Citrus unshiu Marc.) using a hybrid assembly approach.</title>
        <authorList>
            <person name="Shimizu T."/>
            <person name="Tanizawa Y."/>
            <person name="Mochizuki T."/>
            <person name="Nagasaki H."/>
            <person name="Yoshioka T."/>
            <person name="Toyoda A."/>
            <person name="Fujiyama A."/>
            <person name="Kaminuma E."/>
            <person name="Nakamura Y."/>
        </authorList>
    </citation>
    <scope>NUCLEOTIDE SEQUENCE [LARGE SCALE GENOMIC DNA]</scope>
    <source>
        <strain evidence="4">cv. Miyagawa wase</strain>
    </source>
</reference>
<feature type="compositionally biased region" description="Polar residues" evidence="1">
    <location>
        <begin position="248"/>
        <end position="265"/>
    </location>
</feature>
<dbReference type="PROSITE" id="PS00636">
    <property type="entry name" value="DNAJ_1"/>
    <property type="match status" value="1"/>
</dbReference>
<comment type="caution">
    <text evidence="3">The sequence shown here is derived from an EMBL/GenBank/DDBJ whole genome shotgun (WGS) entry which is preliminary data.</text>
</comment>
<dbReference type="Proteomes" id="UP000236630">
    <property type="component" value="Unassembled WGS sequence"/>
</dbReference>
<dbReference type="InterPro" id="IPR001623">
    <property type="entry name" value="DnaJ_domain"/>
</dbReference>
<protein>
    <recommendedName>
        <fullName evidence="2">J domain-containing protein</fullName>
    </recommendedName>
</protein>
<organism evidence="3 4">
    <name type="scientific">Citrus unshiu</name>
    <name type="common">Satsuma mandarin</name>
    <name type="synonym">Citrus nobilis var. unshiu</name>
    <dbReference type="NCBI Taxonomy" id="55188"/>
    <lineage>
        <taxon>Eukaryota</taxon>
        <taxon>Viridiplantae</taxon>
        <taxon>Streptophyta</taxon>
        <taxon>Embryophyta</taxon>
        <taxon>Tracheophyta</taxon>
        <taxon>Spermatophyta</taxon>
        <taxon>Magnoliopsida</taxon>
        <taxon>eudicotyledons</taxon>
        <taxon>Gunneridae</taxon>
        <taxon>Pentapetalae</taxon>
        <taxon>rosids</taxon>
        <taxon>malvids</taxon>
        <taxon>Sapindales</taxon>
        <taxon>Rutaceae</taxon>
        <taxon>Aurantioideae</taxon>
        <taxon>Citrus</taxon>
    </lineage>
</organism>
<feature type="domain" description="J" evidence="2">
    <location>
        <begin position="10"/>
        <end position="81"/>
    </location>
</feature>
<dbReference type="InterPro" id="IPR036869">
    <property type="entry name" value="J_dom_sf"/>
</dbReference>
<evidence type="ECO:0000313" key="3">
    <source>
        <dbReference type="EMBL" id="GAY60355.1"/>
    </source>
</evidence>
<dbReference type="PANTHER" id="PTHR44743">
    <property type="entry name" value="PUTATIVE, EXPRESSED-RELATED"/>
    <property type="match status" value="1"/>
</dbReference>
<dbReference type="InterPro" id="IPR018253">
    <property type="entry name" value="DnaJ_domain_CS"/>
</dbReference>
<dbReference type="Gene3D" id="1.10.287.110">
    <property type="entry name" value="DnaJ domain"/>
    <property type="match status" value="1"/>
</dbReference>
<keyword evidence="4" id="KW-1185">Reference proteome</keyword>
<dbReference type="Pfam" id="PF00226">
    <property type="entry name" value="DnaJ"/>
    <property type="match status" value="1"/>
</dbReference>
<gene>
    <name evidence="3" type="ORF">CUMW_201370</name>
</gene>
<name>A0A2H5Q7V1_CITUN</name>
<dbReference type="EMBL" id="BDQV01000232">
    <property type="protein sequence ID" value="GAY60355.1"/>
    <property type="molecule type" value="Genomic_DNA"/>
</dbReference>
<dbReference type="STRING" id="55188.A0A2H5Q7V1"/>
<dbReference type="PANTHER" id="PTHR44743:SF5">
    <property type="entry name" value="CHAPERONE DNAJ-DOMAIN SUPERFAMILY PROTEIN"/>
    <property type="match status" value="1"/>
</dbReference>
<evidence type="ECO:0000259" key="2">
    <source>
        <dbReference type="PROSITE" id="PS50076"/>
    </source>
</evidence>
<dbReference type="PRINTS" id="PR00625">
    <property type="entry name" value="JDOMAIN"/>
</dbReference>
<dbReference type="SUPFAM" id="SSF46565">
    <property type="entry name" value="Chaperone J-domain"/>
    <property type="match status" value="1"/>
</dbReference>
<dbReference type="CDD" id="cd06257">
    <property type="entry name" value="DnaJ"/>
    <property type="match status" value="1"/>
</dbReference>
<sequence length="265" mass="29480">MANGEEKSSDFYAVLGLNKECTATELRNAYKKLALRWHPDRCSASGNAKFVDEAKKKFQAIQHAYSVLSDANKRLLYDVGVYDSDDDDDNNGMGDFLNEMAAMMSQTQTNPQAFSLMPLWCDIILCVFMLWKIENGEETFEELQNLFEEMFQGDNDAFGSSSQCTSSCSNSSSSYVSYTEISNPNKRNSCEMSSAKSNAEGSSSFNTHFQSFCVGVEHQQDFKKGKGIRGGTTGEARSSRREGRKQKLSPSHDVSSNDFPSIFAT</sequence>
<dbReference type="AlphaFoldDB" id="A0A2H5Q7V1"/>
<dbReference type="PROSITE" id="PS50076">
    <property type="entry name" value="DNAJ_2"/>
    <property type="match status" value="1"/>
</dbReference>
<proteinExistence type="predicted"/>
<feature type="region of interest" description="Disordered" evidence="1">
    <location>
        <begin position="224"/>
        <end position="265"/>
    </location>
</feature>
<evidence type="ECO:0000256" key="1">
    <source>
        <dbReference type="SAM" id="MobiDB-lite"/>
    </source>
</evidence>